<protein>
    <submittedName>
        <fullName evidence="1">Uncharacterized protein</fullName>
    </submittedName>
</protein>
<name>A0A438GS97_VITVI</name>
<organism evidence="1 2">
    <name type="scientific">Vitis vinifera</name>
    <name type="common">Grape</name>
    <dbReference type="NCBI Taxonomy" id="29760"/>
    <lineage>
        <taxon>Eukaryota</taxon>
        <taxon>Viridiplantae</taxon>
        <taxon>Streptophyta</taxon>
        <taxon>Embryophyta</taxon>
        <taxon>Tracheophyta</taxon>
        <taxon>Spermatophyta</taxon>
        <taxon>Magnoliopsida</taxon>
        <taxon>eudicotyledons</taxon>
        <taxon>Gunneridae</taxon>
        <taxon>Pentapetalae</taxon>
        <taxon>rosids</taxon>
        <taxon>Vitales</taxon>
        <taxon>Vitaceae</taxon>
        <taxon>Viteae</taxon>
        <taxon>Vitis</taxon>
    </lineage>
</organism>
<comment type="caution">
    <text evidence="1">The sequence shown here is derived from an EMBL/GenBank/DDBJ whole genome shotgun (WGS) entry which is preliminary data.</text>
</comment>
<sequence length="137" mass="14867">MIHKAQDFLEKAHIPSHVKLYVQNDSVAALANGREARAAGAGPVLGDWGRTENNGDVMNGSCPIMKSTSLCDKGDEALKDLCYMMMTNKIPNGRSKKDAEASSVMMLNIFGPICIGIGIEFKQRRGHQQGCGNIMNK</sequence>
<dbReference type="EMBL" id="QGNW01000358">
    <property type="protein sequence ID" value="RVW75065.1"/>
    <property type="molecule type" value="Genomic_DNA"/>
</dbReference>
<evidence type="ECO:0000313" key="1">
    <source>
        <dbReference type="EMBL" id="RVW75065.1"/>
    </source>
</evidence>
<dbReference type="Proteomes" id="UP000288805">
    <property type="component" value="Unassembled WGS sequence"/>
</dbReference>
<proteinExistence type="predicted"/>
<gene>
    <name evidence="1" type="ORF">CK203_056010</name>
</gene>
<dbReference type="AlphaFoldDB" id="A0A438GS97"/>
<accession>A0A438GS97</accession>
<reference evidence="1 2" key="1">
    <citation type="journal article" date="2018" name="PLoS Genet.">
        <title>Population sequencing reveals clonal diversity and ancestral inbreeding in the grapevine cultivar Chardonnay.</title>
        <authorList>
            <person name="Roach M.J."/>
            <person name="Johnson D.L."/>
            <person name="Bohlmann J."/>
            <person name="van Vuuren H.J."/>
            <person name="Jones S.J."/>
            <person name="Pretorius I.S."/>
            <person name="Schmidt S.A."/>
            <person name="Borneman A.R."/>
        </authorList>
    </citation>
    <scope>NUCLEOTIDE SEQUENCE [LARGE SCALE GENOMIC DNA]</scope>
    <source>
        <strain evidence="2">cv. Chardonnay</strain>
        <tissue evidence="1">Leaf</tissue>
    </source>
</reference>
<evidence type="ECO:0000313" key="2">
    <source>
        <dbReference type="Proteomes" id="UP000288805"/>
    </source>
</evidence>